<evidence type="ECO:0000313" key="3">
    <source>
        <dbReference type="Proteomes" id="UP000036780"/>
    </source>
</evidence>
<feature type="transmembrane region" description="Helical" evidence="1">
    <location>
        <begin position="41"/>
        <end position="60"/>
    </location>
</feature>
<dbReference type="PATRIC" id="fig|1473.5.peg.524"/>
<keyword evidence="1" id="KW-0472">Membrane</keyword>
<name>A0A0L0QK18_VIRPA</name>
<accession>A0A0L0QK18</accession>
<sequence length="94" mass="10816">MSFRKIKNIPPRKYVKAIKRKLMMEGNLNEFKVMKHIMNEIAIADLVTFIALTIITLQQIEVTTMQVWKGMSANIFIKIFCGSVSCFSDQTVET</sequence>
<dbReference type="AlphaFoldDB" id="A0A0L0QK18"/>
<evidence type="ECO:0000256" key="1">
    <source>
        <dbReference type="SAM" id="Phobius"/>
    </source>
</evidence>
<dbReference type="RefSeq" id="WP_050351423.1">
    <property type="nucleotide sequence ID" value="NZ_BOSN01000003.1"/>
</dbReference>
<keyword evidence="1" id="KW-0812">Transmembrane</keyword>
<dbReference type="Proteomes" id="UP000036780">
    <property type="component" value="Unassembled WGS sequence"/>
</dbReference>
<proteinExistence type="predicted"/>
<comment type="caution">
    <text evidence="2">The sequence shown here is derived from an EMBL/GenBank/DDBJ whole genome shotgun (WGS) entry which is preliminary data.</text>
</comment>
<keyword evidence="1" id="KW-1133">Transmembrane helix</keyword>
<keyword evidence="3" id="KW-1185">Reference proteome</keyword>
<reference evidence="3" key="1">
    <citation type="submission" date="2015-07" db="EMBL/GenBank/DDBJ databases">
        <title>Fjat-10053 dsm26.</title>
        <authorList>
            <person name="Liu B."/>
            <person name="Wang J."/>
            <person name="Zhu Y."/>
            <person name="Liu G."/>
            <person name="Chen Q."/>
            <person name="Chen Z."/>
            <person name="Lan J."/>
            <person name="Che J."/>
            <person name="Ge C."/>
            <person name="Shi H."/>
            <person name="Pan Z."/>
            <person name="Liu X."/>
        </authorList>
    </citation>
    <scope>NUCLEOTIDE SEQUENCE [LARGE SCALE GENOMIC DNA]</scope>
    <source>
        <strain evidence="3">DSM 26</strain>
    </source>
</reference>
<evidence type="ECO:0000313" key="2">
    <source>
        <dbReference type="EMBL" id="KNE18927.1"/>
    </source>
</evidence>
<organism evidence="2 3">
    <name type="scientific">Virgibacillus pantothenticus</name>
    <dbReference type="NCBI Taxonomy" id="1473"/>
    <lineage>
        <taxon>Bacteria</taxon>
        <taxon>Bacillati</taxon>
        <taxon>Bacillota</taxon>
        <taxon>Bacilli</taxon>
        <taxon>Bacillales</taxon>
        <taxon>Bacillaceae</taxon>
        <taxon>Virgibacillus</taxon>
    </lineage>
</organism>
<protein>
    <submittedName>
        <fullName evidence="2">Uncharacterized protein</fullName>
    </submittedName>
</protein>
<dbReference type="GeneID" id="66871913"/>
<dbReference type="EMBL" id="LGTO01000007">
    <property type="protein sequence ID" value="KNE18927.1"/>
    <property type="molecule type" value="Genomic_DNA"/>
</dbReference>
<gene>
    <name evidence="2" type="ORF">AFK71_10115</name>
</gene>